<feature type="region of interest" description="Disordered" evidence="1">
    <location>
        <begin position="914"/>
        <end position="978"/>
    </location>
</feature>
<reference evidence="2 3" key="1">
    <citation type="submission" date="2021-01" db="EMBL/GenBank/DDBJ databases">
        <title>WGS of actinomycetes isolated from Thailand.</title>
        <authorList>
            <person name="Thawai C."/>
        </authorList>
    </citation>
    <scope>NUCLEOTIDE SEQUENCE [LARGE SCALE GENOMIC DNA]</scope>
    <source>
        <strain evidence="2 3">CA1R205</strain>
    </source>
</reference>
<dbReference type="InterPro" id="IPR011009">
    <property type="entry name" value="Kinase-like_dom_sf"/>
</dbReference>
<keyword evidence="3" id="KW-1185">Reference proteome</keyword>
<dbReference type="SUPFAM" id="SSF52540">
    <property type="entry name" value="P-loop containing nucleoside triphosphate hydrolases"/>
    <property type="match status" value="1"/>
</dbReference>
<organism evidence="2 3">
    <name type="scientific">Streptomyces coffeae</name>
    <dbReference type="NCBI Taxonomy" id="621382"/>
    <lineage>
        <taxon>Bacteria</taxon>
        <taxon>Bacillati</taxon>
        <taxon>Actinomycetota</taxon>
        <taxon>Actinomycetes</taxon>
        <taxon>Kitasatosporales</taxon>
        <taxon>Streptomycetaceae</taxon>
        <taxon>Streptomyces</taxon>
    </lineage>
</organism>
<evidence type="ECO:0000256" key="1">
    <source>
        <dbReference type="SAM" id="MobiDB-lite"/>
    </source>
</evidence>
<feature type="compositionally biased region" description="Acidic residues" evidence="1">
    <location>
        <begin position="105"/>
        <end position="116"/>
    </location>
</feature>
<name>A0ABS1NNT0_9ACTN</name>
<dbReference type="Gene3D" id="1.10.510.10">
    <property type="entry name" value="Transferase(Phosphotransferase) domain 1"/>
    <property type="match status" value="1"/>
</dbReference>
<comment type="caution">
    <text evidence="2">The sequence shown here is derived from an EMBL/GenBank/DDBJ whole genome shotgun (WGS) entry which is preliminary data.</text>
</comment>
<accession>A0ABS1NNT0</accession>
<feature type="compositionally biased region" description="Basic and acidic residues" evidence="1">
    <location>
        <begin position="58"/>
        <end position="77"/>
    </location>
</feature>
<feature type="compositionally biased region" description="Pro residues" evidence="1">
    <location>
        <begin position="117"/>
        <end position="133"/>
    </location>
</feature>
<evidence type="ECO:0000313" key="2">
    <source>
        <dbReference type="EMBL" id="MBL1101751.1"/>
    </source>
</evidence>
<dbReference type="RefSeq" id="WP_201881521.1">
    <property type="nucleotide sequence ID" value="NZ_JAERRF010000032.1"/>
</dbReference>
<evidence type="ECO:0000313" key="3">
    <source>
        <dbReference type="Proteomes" id="UP000634229"/>
    </source>
</evidence>
<sequence>MPERVLRILRHLGGELTAEELVDVLWLADRVPAGEGAPLALALERLSHPSAADGPDPAGDHRVSERDASHPSGHEPAHGQPPSAEVHAAPGRPEPAPGSDAPPEGADDTTDAEAPEDTPPSDGPPPDPRPSPEPARALPIRVPYLRSLSTSLVTARALRPLKQYRPDPGRAEVDETATVTQIAHTGIVDLVTRPLPERWLDLALVVDDGPSMLLWQQLCSELRALFERLGAFRRIHVKGLRLRTGQQPMLTTHPFGRAQDLIRPGVLADPSGRTMVLVVSDGAGPGWHGDAMRPLLARWAAHGPTAVVHALPPRMWRGSGLSARRWSVRSPHPGAANTAWRIRDTLLPPELSSFHGTAVPVLEPTPRELAAWVRMTVSTGASTVLPLWDATASALDEPDGGTPPEKEARQASPGRLAASDGSRAVRQFRRIASPDAYRLAAHLAAISPLTVPVMSLVVKAVPWPATTAHLAEVFLGGLMHIAETEPHAQADLGSGSFRHGHRVFSFSDEARDVLLDAVPTAQVIETTRRVSRQITQLAGRSPDFPAWLNRPDGTDPLPEHTQGFAWLGAAMLRRLGLTGLSTPEWGEAPPVPEEAQQSTLNSIYPKVPFVGYSPAPPRRALPLELPYTDSYGIANYALSGRAPGRGPNPVYLGRSEEGVKAAVRVANRELTRTEVVALSRLSHDCLPSLLDYDATGGPHGGRWTAVSLVSTTSGDRAPDLAELVRTTGPLGVEAALCLGQRLAGALLHSHSAGVVHGRLAPDRILVTESHPVIVGWQQATVDGQSPGGDTAARTEADDLRALAALVIYAAYGPERTWQSFSDFVETVSAQPWNLPEWSNEVVDSALRMVVRTCLYGESGAVPTAVPVLSLLRDRLPRDTASRRFSTWLSPLAVNMLDGAVVHRTAPSVVGQVKDAGHGAQVPLSGGRPEPEARLTIPPHPGGQNVSKWLRLPGTVPPPSGRRGRLRRPRPEPVLGPGDRRAPAGCVVVIGPHRFSGRSTVAVQLASALAARTSRRKGPPVVMLPVDERMGVFGYRLSSSPATPVSCVVGPVPGQVPPSAGRWVTLTDSSGAHFLYAQAPEQKTVRYNLGLYRRGLDWVRALGTTVVDAAGSFIPPDTSLRALLGAVDHLVMATTPREEHLEAARNQLDWLAKHGYLGLVGRATAVLSDLDGTRGTGPAPGDVVSRLGMVRHVRCIPHDPALRDRGPVDHADLAPDTRRAFDMLARDLLG</sequence>
<dbReference type="EMBL" id="JAERRF010000032">
    <property type="protein sequence ID" value="MBL1101751.1"/>
    <property type="molecule type" value="Genomic_DNA"/>
</dbReference>
<protein>
    <recommendedName>
        <fullName evidence="4">Protein kinase domain-containing protein</fullName>
    </recommendedName>
</protein>
<gene>
    <name evidence="2" type="ORF">JK363_34940</name>
</gene>
<dbReference type="Proteomes" id="UP000634229">
    <property type="component" value="Unassembled WGS sequence"/>
</dbReference>
<dbReference type="SUPFAM" id="SSF56112">
    <property type="entry name" value="Protein kinase-like (PK-like)"/>
    <property type="match status" value="1"/>
</dbReference>
<proteinExistence type="predicted"/>
<evidence type="ECO:0008006" key="4">
    <source>
        <dbReference type="Google" id="ProtNLM"/>
    </source>
</evidence>
<feature type="region of interest" description="Disordered" evidence="1">
    <location>
        <begin position="48"/>
        <end position="136"/>
    </location>
</feature>
<feature type="region of interest" description="Disordered" evidence="1">
    <location>
        <begin position="393"/>
        <end position="421"/>
    </location>
</feature>
<dbReference type="NCBIfam" id="NF041121">
    <property type="entry name" value="SAV_2336_NTERM"/>
    <property type="match status" value="1"/>
</dbReference>
<dbReference type="InterPro" id="IPR027417">
    <property type="entry name" value="P-loop_NTPase"/>
</dbReference>
<dbReference type="InterPro" id="IPR047738">
    <property type="entry name" value="SAV_2336-like_N"/>
</dbReference>
<dbReference type="Gene3D" id="3.40.50.300">
    <property type="entry name" value="P-loop containing nucleotide triphosphate hydrolases"/>
    <property type="match status" value="1"/>
</dbReference>